<dbReference type="EMBL" id="BPLQ01014754">
    <property type="protein sequence ID" value="GIY82908.1"/>
    <property type="molecule type" value="Genomic_DNA"/>
</dbReference>
<protein>
    <submittedName>
        <fullName evidence="1">Uncharacterized protein</fullName>
    </submittedName>
</protein>
<dbReference type="Proteomes" id="UP001054837">
    <property type="component" value="Unassembled WGS sequence"/>
</dbReference>
<keyword evidence="2" id="KW-1185">Reference proteome</keyword>
<accession>A0AAV4WMZ4</accession>
<comment type="caution">
    <text evidence="1">The sequence shown here is derived from an EMBL/GenBank/DDBJ whole genome shotgun (WGS) entry which is preliminary data.</text>
</comment>
<evidence type="ECO:0000313" key="2">
    <source>
        <dbReference type="Proteomes" id="UP001054837"/>
    </source>
</evidence>
<evidence type="ECO:0000313" key="1">
    <source>
        <dbReference type="EMBL" id="GIY82908.1"/>
    </source>
</evidence>
<reference evidence="1 2" key="1">
    <citation type="submission" date="2021-06" db="EMBL/GenBank/DDBJ databases">
        <title>Caerostris darwini draft genome.</title>
        <authorList>
            <person name="Kono N."/>
            <person name="Arakawa K."/>
        </authorList>
    </citation>
    <scope>NUCLEOTIDE SEQUENCE [LARGE SCALE GENOMIC DNA]</scope>
</reference>
<proteinExistence type="predicted"/>
<dbReference type="AlphaFoldDB" id="A0AAV4WMZ4"/>
<name>A0AAV4WMZ4_9ARAC</name>
<gene>
    <name evidence="1" type="ORF">CDAR_527161</name>
</gene>
<organism evidence="1 2">
    <name type="scientific">Caerostris darwini</name>
    <dbReference type="NCBI Taxonomy" id="1538125"/>
    <lineage>
        <taxon>Eukaryota</taxon>
        <taxon>Metazoa</taxon>
        <taxon>Ecdysozoa</taxon>
        <taxon>Arthropoda</taxon>
        <taxon>Chelicerata</taxon>
        <taxon>Arachnida</taxon>
        <taxon>Araneae</taxon>
        <taxon>Araneomorphae</taxon>
        <taxon>Entelegynae</taxon>
        <taxon>Araneoidea</taxon>
        <taxon>Araneidae</taxon>
        <taxon>Caerostris</taxon>
    </lineage>
</organism>
<sequence length="71" mass="7705">MWLTKSQGHPPGRMERGIRYLRGSETVARTSERLNLIPIVPVPLSNADISFRPCGIYIGRTSGAHSTAVGA</sequence>